<dbReference type="AlphaFoldDB" id="A0A3P7RRU0"/>
<gene>
    <name evidence="9" type="ORF">DILT_LOCUS19688</name>
</gene>
<evidence type="ECO:0000256" key="3">
    <source>
        <dbReference type="ARBA" id="ARBA00019618"/>
    </source>
</evidence>
<evidence type="ECO:0000256" key="6">
    <source>
        <dbReference type="ARBA" id="ARBA00023163"/>
    </source>
</evidence>
<feature type="non-terminal residue" evidence="9">
    <location>
        <position position="165"/>
    </location>
</feature>
<dbReference type="PANTHER" id="PTHR48249">
    <property type="entry name" value="MEDIATOR OF RNA POLYMERASE II TRANSCRIPTION SUBUNIT 13"/>
    <property type="match status" value="1"/>
</dbReference>
<evidence type="ECO:0000313" key="10">
    <source>
        <dbReference type="Proteomes" id="UP000281553"/>
    </source>
</evidence>
<dbReference type="PANTHER" id="PTHR48249:SF3">
    <property type="entry name" value="MEDIATOR OF RNA POLYMERASE II TRANSCRIPTION SUBUNIT 13"/>
    <property type="match status" value="1"/>
</dbReference>
<dbReference type="GO" id="GO:0045944">
    <property type="term" value="P:positive regulation of transcription by RNA polymerase II"/>
    <property type="evidence" value="ECO:0007669"/>
    <property type="project" value="TreeGrafter"/>
</dbReference>
<dbReference type="GO" id="GO:0003713">
    <property type="term" value="F:transcription coactivator activity"/>
    <property type="evidence" value="ECO:0007669"/>
    <property type="project" value="TreeGrafter"/>
</dbReference>
<keyword evidence="6" id="KW-0804">Transcription</keyword>
<evidence type="ECO:0000313" key="9">
    <source>
        <dbReference type="EMBL" id="VDN45726.1"/>
    </source>
</evidence>
<dbReference type="EMBL" id="UYRU01118603">
    <property type="protein sequence ID" value="VDN45726.1"/>
    <property type="molecule type" value="Genomic_DNA"/>
</dbReference>
<accession>A0A3P7RRU0</accession>
<feature type="compositionally biased region" description="Polar residues" evidence="8">
    <location>
        <begin position="7"/>
        <end position="19"/>
    </location>
</feature>
<keyword evidence="10" id="KW-1185">Reference proteome</keyword>
<evidence type="ECO:0000256" key="4">
    <source>
        <dbReference type="ARBA" id="ARBA00022491"/>
    </source>
</evidence>
<name>A0A3P7RRU0_DIBLA</name>
<comment type="subcellular location">
    <subcellularLocation>
        <location evidence="1">Nucleus</location>
    </subcellularLocation>
</comment>
<dbReference type="Proteomes" id="UP000281553">
    <property type="component" value="Unassembled WGS sequence"/>
</dbReference>
<feature type="region of interest" description="Disordered" evidence="8">
    <location>
        <begin position="1"/>
        <end position="42"/>
    </location>
</feature>
<dbReference type="InterPro" id="IPR051139">
    <property type="entry name" value="Mediator_complx_sub13"/>
</dbReference>
<protein>
    <recommendedName>
        <fullName evidence="3">Mediator of RNA polymerase II transcription subunit 13</fullName>
    </recommendedName>
</protein>
<evidence type="ECO:0000256" key="2">
    <source>
        <dbReference type="ARBA" id="ARBA00009354"/>
    </source>
</evidence>
<evidence type="ECO:0000256" key="1">
    <source>
        <dbReference type="ARBA" id="ARBA00004123"/>
    </source>
</evidence>
<evidence type="ECO:0000256" key="5">
    <source>
        <dbReference type="ARBA" id="ARBA00023015"/>
    </source>
</evidence>
<comment type="similarity">
    <text evidence="2">Belongs to the Mediator complex subunit 13 family.</text>
</comment>
<proteinExistence type="inferred from homology"/>
<organism evidence="9 10">
    <name type="scientific">Dibothriocephalus latus</name>
    <name type="common">Fish tapeworm</name>
    <name type="synonym">Diphyllobothrium latum</name>
    <dbReference type="NCBI Taxonomy" id="60516"/>
    <lineage>
        <taxon>Eukaryota</taxon>
        <taxon>Metazoa</taxon>
        <taxon>Spiralia</taxon>
        <taxon>Lophotrochozoa</taxon>
        <taxon>Platyhelminthes</taxon>
        <taxon>Cestoda</taxon>
        <taxon>Eucestoda</taxon>
        <taxon>Diphyllobothriidea</taxon>
        <taxon>Diphyllobothriidae</taxon>
        <taxon>Dibothriocephalus</taxon>
    </lineage>
</organism>
<evidence type="ECO:0000256" key="7">
    <source>
        <dbReference type="ARBA" id="ARBA00023242"/>
    </source>
</evidence>
<reference evidence="9 10" key="1">
    <citation type="submission" date="2018-11" db="EMBL/GenBank/DDBJ databases">
        <authorList>
            <consortium name="Pathogen Informatics"/>
        </authorList>
    </citation>
    <scope>NUCLEOTIDE SEQUENCE [LARGE SCALE GENOMIC DNA]</scope>
</reference>
<evidence type="ECO:0000256" key="8">
    <source>
        <dbReference type="SAM" id="MobiDB-lite"/>
    </source>
</evidence>
<dbReference type="GO" id="GO:0016592">
    <property type="term" value="C:mediator complex"/>
    <property type="evidence" value="ECO:0007669"/>
    <property type="project" value="TreeGrafter"/>
</dbReference>
<keyword evidence="7" id="KW-0539">Nucleus</keyword>
<keyword evidence="4" id="KW-0678">Repressor</keyword>
<sequence>MFPTPPSHDTYQPSPTSGPLSHPGMANSNPCTPTAPATASQTADINRTALASPYDPASTVSMEAVGHVFPQLTKFLFDQSGLDAAFAQPVGSALKAQLSYALEVSETREADPLKLVLILSDSLLSLFKDHNFDSCNICECTSSVFGSEMEIYLPNPRLQQPAPPP</sequence>
<feature type="compositionally biased region" description="Low complexity" evidence="8">
    <location>
        <begin position="30"/>
        <end position="39"/>
    </location>
</feature>
<keyword evidence="5" id="KW-0805">Transcription regulation</keyword>